<dbReference type="Proteomes" id="UP000320160">
    <property type="component" value="Unassembled WGS sequence"/>
</dbReference>
<gene>
    <name evidence="2" type="ORF">FOM92_08340</name>
</gene>
<proteinExistence type="predicted"/>
<protein>
    <submittedName>
        <fullName evidence="2">Uncharacterized protein</fullName>
    </submittedName>
</protein>
<feature type="transmembrane region" description="Helical" evidence="1">
    <location>
        <begin position="43"/>
        <end position="61"/>
    </location>
</feature>
<evidence type="ECO:0000313" key="2">
    <source>
        <dbReference type="EMBL" id="TSB01223.1"/>
    </source>
</evidence>
<keyword evidence="1" id="KW-0812">Transmembrane</keyword>
<keyword evidence="3" id="KW-1185">Reference proteome</keyword>
<keyword evidence="1" id="KW-0472">Membrane</keyword>
<dbReference type="EMBL" id="VKKU01000002">
    <property type="protein sequence ID" value="TSB01223.1"/>
    <property type="molecule type" value="Genomic_DNA"/>
</dbReference>
<sequence>MDWEFALLAGAALNGYGAFQFFHRAMLNSQNAQEPADYRQLQLFVAGTAMTFAVLYLYLFWHSYYAWPFLLFGAALKSWAFSISLFLYLKKGLKWQIFAEFGLSNGFVALLFWIYLLT</sequence>
<dbReference type="RefSeq" id="WP_143776418.1">
    <property type="nucleotide sequence ID" value="NZ_VKKU01000002.1"/>
</dbReference>
<organism evidence="2 3">
    <name type="scientific">Sphingorhabdus contaminans</name>
    <dbReference type="NCBI Taxonomy" id="1343899"/>
    <lineage>
        <taxon>Bacteria</taxon>
        <taxon>Pseudomonadati</taxon>
        <taxon>Pseudomonadota</taxon>
        <taxon>Alphaproteobacteria</taxon>
        <taxon>Sphingomonadales</taxon>
        <taxon>Sphingomonadaceae</taxon>
        <taxon>Sphingorhabdus</taxon>
    </lineage>
</organism>
<reference evidence="2 3" key="1">
    <citation type="submission" date="2019-07" db="EMBL/GenBank/DDBJ databases">
        <authorList>
            <person name="Park M."/>
        </authorList>
    </citation>
    <scope>NUCLEOTIDE SEQUENCE [LARGE SCALE GENOMIC DNA]</scope>
    <source>
        <strain evidence="2 3">KCTC32445</strain>
    </source>
</reference>
<accession>A0A553W958</accession>
<evidence type="ECO:0000313" key="3">
    <source>
        <dbReference type="Proteomes" id="UP000320160"/>
    </source>
</evidence>
<feature type="transmembrane region" description="Helical" evidence="1">
    <location>
        <begin position="6"/>
        <end position="22"/>
    </location>
</feature>
<keyword evidence="1" id="KW-1133">Transmembrane helix</keyword>
<feature type="transmembrane region" description="Helical" evidence="1">
    <location>
        <begin position="67"/>
        <end position="88"/>
    </location>
</feature>
<dbReference type="OrthoDB" id="9858652at2"/>
<comment type="caution">
    <text evidence="2">The sequence shown here is derived from an EMBL/GenBank/DDBJ whole genome shotgun (WGS) entry which is preliminary data.</text>
</comment>
<feature type="transmembrane region" description="Helical" evidence="1">
    <location>
        <begin position="95"/>
        <end position="116"/>
    </location>
</feature>
<dbReference type="AlphaFoldDB" id="A0A553W958"/>
<evidence type="ECO:0000256" key="1">
    <source>
        <dbReference type="SAM" id="Phobius"/>
    </source>
</evidence>
<name>A0A553W958_9SPHN</name>